<feature type="region of interest" description="Disordered" evidence="6">
    <location>
        <begin position="378"/>
        <end position="405"/>
    </location>
</feature>
<keyword evidence="10" id="KW-1185">Reference proteome</keyword>
<dbReference type="SMART" id="SM00853">
    <property type="entry name" value="MutL_C"/>
    <property type="match status" value="1"/>
</dbReference>
<keyword evidence="4 5" id="KW-0234">DNA repair</keyword>
<evidence type="ECO:0000259" key="7">
    <source>
        <dbReference type="SMART" id="SM00853"/>
    </source>
</evidence>
<dbReference type="GO" id="GO:0032300">
    <property type="term" value="C:mismatch repair complex"/>
    <property type="evidence" value="ECO:0007669"/>
    <property type="project" value="InterPro"/>
</dbReference>
<dbReference type="InterPro" id="IPR036890">
    <property type="entry name" value="HATPase_C_sf"/>
</dbReference>
<dbReference type="OrthoDB" id="9763467at2"/>
<dbReference type="SUPFAM" id="SSF55874">
    <property type="entry name" value="ATPase domain of HSP90 chaperone/DNA topoisomerase II/histidine kinase"/>
    <property type="match status" value="1"/>
</dbReference>
<protein>
    <recommendedName>
        <fullName evidence="2 5">DNA mismatch repair protein MutL</fullName>
    </recommendedName>
</protein>
<dbReference type="FunFam" id="3.30.230.10:FF:000013">
    <property type="entry name" value="DNA mismatch repair endonuclease MutL"/>
    <property type="match status" value="1"/>
</dbReference>
<dbReference type="InterPro" id="IPR002099">
    <property type="entry name" value="MutL/Mlh/PMS"/>
</dbReference>
<dbReference type="SUPFAM" id="SSF54211">
    <property type="entry name" value="Ribosomal protein S5 domain 2-like"/>
    <property type="match status" value="1"/>
</dbReference>
<proteinExistence type="inferred from homology"/>
<dbReference type="Pfam" id="PF13589">
    <property type="entry name" value="HATPase_c_3"/>
    <property type="match status" value="1"/>
</dbReference>
<dbReference type="InterPro" id="IPR037198">
    <property type="entry name" value="MutL_C_sf"/>
</dbReference>
<dbReference type="Proteomes" id="UP000256334">
    <property type="component" value="Unassembled WGS sequence"/>
</dbReference>
<evidence type="ECO:0000313" key="9">
    <source>
        <dbReference type="EMBL" id="REC94427.1"/>
    </source>
</evidence>
<dbReference type="PANTHER" id="PTHR10073:SF12">
    <property type="entry name" value="DNA MISMATCH REPAIR PROTEIN MLH1"/>
    <property type="match status" value="1"/>
</dbReference>
<feature type="compositionally biased region" description="Polar residues" evidence="6">
    <location>
        <begin position="380"/>
        <end position="390"/>
    </location>
</feature>
<dbReference type="Gene3D" id="3.30.1370.100">
    <property type="entry name" value="MutL, C-terminal domain, regulatory subdomain"/>
    <property type="match status" value="1"/>
</dbReference>
<feature type="region of interest" description="Disordered" evidence="6">
    <location>
        <begin position="342"/>
        <end position="365"/>
    </location>
</feature>
<dbReference type="RefSeq" id="WP_115855001.1">
    <property type="nucleotide sequence ID" value="NZ_QRDJ01000008.1"/>
</dbReference>
<dbReference type="InterPro" id="IPR042120">
    <property type="entry name" value="MutL_C_dimsub"/>
</dbReference>
<dbReference type="GO" id="GO:0005524">
    <property type="term" value="F:ATP binding"/>
    <property type="evidence" value="ECO:0007669"/>
    <property type="project" value="InterPro"/>
</dbReference>
<dbReference type="Gene3D" id="3.30.230.10">
    <property type="match status" value="1"/>
</dbReference>
<sequence>MSEITTPGGRRIQALAPRLANQIAAGEVVERPSSVVKELVENAIDAGSSRIEIELESGGSRLIRVRDNGSGIEHDDLGLALSRHATSKITSLDDLEGVASLGFRGEALAATSAVSRLELYSNTSDDPVNGWRVVAEGREMTPRLSPAPHPRGTTVAVRDLFFNTPARRKFLRTEKTEFNHVEEAFRRLALSRQDVDLVLRHNQKTVHQLMGGSSQAVMEKRIAQLLGRSFLDNAIHIDMAATGLALKGWVGLPSHTRSQADQQYFFVNGRVIRDRLVAHAVRQAYRDVLFHGRHPVFVLYLDLDAHGVDVNVHPTKHEVRFRDGRLVHDFLFSSLHRALAEVRPQGQSAPAPEAPSGSDTSSAQAAPRFDQQRMALNETPGEQASSSSNDGRPEGAQYRSSRPGEQQIREFMAGYRALHPDHEERLLAPHAPAGSSDAQETPAVPSPRTRSDHPMASPVTAPVDATRAPPLGYAVAQLHGVYILSQTERGMVVVDMHAAHERITYERMKAQYLGEGIDTQPLLVPVSMSVSEAQVELAEREQATIAAMGVTLEAAGPETLLVREVPALLRGGSVEALVREMLEELERYGRSQVVRDHLFDLLSTMACHGSVRANRRLEIEEMNALLRDMERTERSGQCNHGRPTWTEMSMRDLDRLFLRGQ</sequence>
<dbReference type="PROSITE" id="PS00058">
    <property type="entry name" value="DNA_MISMATCH_REPAIR_1"/>
    <property type="match status" value="1"/>
</dbReference>
<dbReference type="NCBIfam" id="TIGR00585">
    <property type="entry name" value="mutl"/>
    <property type="match status" value="1"/>
</dbReference>
<dbReference type="InterPro" id="IPR020568">
    <property type="entry name" value="Ribosomal_Su5_D2-typ_SF"/>
</dbReference>
<evidence type="ECO:0000256" key="5">
    <source>
        <dbReference type="HAMAP-Rule" id="MF_00149"/>
    </source>
</evidence>
<dbReference type="GO" id="GO:0140664">
    <property type="term" value="F:ATP-dependent DNA damage sensor activity"/>
    <property type="evidence" value="ECO:0007669"/>
    <property type="project" value="InterPro"/>
</dbReference>
<dbReference type="SMART" id="SM01340">
    <property type="entry name" value="DNA_mis_repair"/>
    <property type="match status" value="1"/>
</dbReference>
<evidence type="ECO:0000256" key="1">
    <source>
        <dbReference type="ARBA" id="ARBA00006082"/>
    </source>
</evidence>
<organism evidence="9 10">
    <name type="scientific">Kushneria indalinina DSM 14324</name>
    <dbReference type="NCBI Taxonomy" id="1122140"/>
    <lineage>
        <taxon>Bacteria</taxon>
        <taxon>Pseudomonadati</taxon>
        <taxon>Pseudomonadota</taxon>
        <taxon>Gammaproteobacteria</taxon>
        <taxon>Oceanospirillales</taxon>
        <taxon>Halomonadaceae</taxon>
        <taxon>Kushneria</taxon>
    </lineage>
</organism>
<keyword evidence="3 5" id="KW-0227">DNA damage</keyword>
<dbReference type="GO" id="GO:0030983">
    <property type="term" value="F:mismatched DNA binding"/>
    <property type="evidence" value="ECO:0007669"/>
    <property type="project" value="InterPro"/>
</dbReference>
<dbReference type="InterPro" id="IPR013507">
    <property type="entry name" value="DNA_mismatch_S5_2-like"/>
</dbReference>
<evidence type="ECO:0000256" key="2">
    <source>
        <dbReference type="ARBA" id="ARBA00021975"/>
    </source>
</evidence>
<dbReference type="CDD" id="cd16926">
    <property type="entry name" value="HATPase_MutL-MLH-PMS-like"/>
    <property type="match status" value="1"/>
</dbReference>
<dbReference type="InterPro" id="IPR020667">
    <property type="entry name" value="DNA_mismatch_repair_MutL"/>
</dbReference>
<dbReference type="HAMAP" id="MF_00149">
    <property type="entry name" value="DNA_mis_repair"/>
    <property type="match status" value="1"/>
</dbReference>
<dbReference type="EMBL" id="QRDJ01000008">
    <property type="protein sequence ID" value="REC94427.1"/>
    <property type="molecule type" value="Genomic_DNA"/>
</dbReference>
<comment type="caution">
    <text evidence="9">The sequence shown here is derived from an EMBL/GenBank/DDBJ whole genome shotgun (WGS) entry which is preliminary data.</text>
</comment>
<name>A0A3D9DUL4_9GAMM</name>
<accession>A0A3D9DUL4</accession>
<reference evidence="9 10" key="1">
    <citation type="submission" date="2018-07" db="EMBL/GenBank/DDBJ databases">
        <title>Genomic Encyclopedia of Type Strains, Phase IV (KMG-IV): sequencing the most valuable type-strain genomes for metagenomic binning, comparative biology and taxonomic classification.</title>
        <authorList>
            <person name="Goeker M."/>
        </authorList>
    </citation>
    <scope>NUCLEOTIDE SEQUENCE [LARGE SCALE GENOMIC DNA]</scope>
    <source>
        <strain evidence="9 10">DSM 14324</strain>
    </source>
</reference>
<evidence type="ECO:0000256" key="4">
    <source>
        <dbReference type="ARBA" id="ARBA00023204"/>
    </source>
</evidence>
<comment type="function">
    <text evidence="5">This protein is involved in the repair of mismatches in DNA. It is required for dam-dependent methyl-directed DNA mismatch repair. May act as a 'molecular matchmaker', a protein that promotes the formation of a stable complex between two or more DNA-binding proteins in an ATP-dependent manner without itself being part of a final effector complex.</text>
</comment>
<feature type="domain" description="MutL C-terminal dimerisation" evidence="7">
    <location>
        <begin position="474"/>
        <end position="617"/>
    </location>
</feature>
<dbReference type="InterPro" id="IPR038973">
    <property type="entry name" value="MutL/Mlh/Pms-like"/>
</dbReference>
<gene>
    <name evidence="5" type="primary">mutL</name>
    <name evidence="9" type="ORF">C8D72_2799</name>
</gene>
<evidence type="ECO:0000313" key="10">
    <source>
        <dbReference type="Proteomes" id="UP000256334"/>
    </source>
</evidence>
<dbReference type="InterPro" id="IPR014790">
    <property type="entry name" value="MutL_C"/>
</dbReference>
<dbReference type="InterPro" id="IPR042121">
    <property type="entry name" value="MutL_C_regsub"/>
</dbReference>
<dbReference type="Gene3D" id="3.30.565.10">
    <property type="entry name" value="Histidine kinase-like ATPase, C-terminal domain"/>
    <property type="match status" value="1"/>
</dbReference>
<dbReference type="InterPro" id="IPR014721">
    <property type="entry name" value="Ribsml_uS5_D2-typ_fold_subgr"/>
</dbReference>
<dbReference type="GO" id="GO:0016887">
    <property type="term" value="F:ATP hydrolysis activity"/>
    <property type="evidence" value="ECO:0007669"/>
    <property type="project" value="InterPro"/>
</dbReference>
<dbReference type="NCBIfam" id="NF000949">
    <property type="entry name" value="PRK00095.1-2"/>
    <property type="match status" value="1"/>
</dbReference>
<dbReference type="Pfam" id="PF01119">
    <property type="entry name" value="DNA_mis_repair"/>
    <property type="match status" value="1"/>
</dbReference>
<evidence type="ECO:0000256" key="6">
    <source>
        <dbReference type="SAM" id="MobiDB-lite"/>
    </source>
</evidence>
<dbReference type="PANTHER" id="PTHR10073">
    <property type="entry name" value="DNA MISMATCH REPAIR PROTEIN MLH, PMS, MUTL"/>
    <property type="match status" value="1"/>
</dbReference>
<dbReference type="Gene3D" id="3.30.1540.20">
    <property type="entry name" value="MutL, C-terminal domain, dimerisation subdomain"/>
    <property type="match status" value="1"/>
</dbReference>
<comment type="similarity">
    <text evidence="1 5">Belongs to the DNA mismatch repair MutL/HexB family.</text>
</comment>
<dbReference type="AlphaFoldDB" id="A0A3D9DUL4"/>
<feature type="domain" description="DNA mismatch repair protein S5" evidence="8">
    <location>
        <begin position="222"/>
        <end position="340"/>
    </location>
</feature>
<dbReference type="GO" id="GO:0006298">
    <property type="term" value="P:mismatch repair"/>
    <property type="evidence" value="ECO:0007669"/>
    <property type="project" value="UniProtKB-UniRule"/>
</dbReference>
<dbReference type="Pfam" id="PF08676">
    <property type="entry name" value="MutL_C"/>
    <property type="match status" value="1"/>
</dbReference>
<evidence type="ECO:0000256" key="3">
    <source>
        <dbReference type="ARBA" id="ARBA00022763"/>
    </source>
</evidence>
<feature type="region of interest" description="Disordered" evidence="6">
    <location>
        <begin position="431"/>
        <end position="458"/>
    </location>
</feature>
<dbReference type="CDD" id="cd03482">
    <property type="entry name" value="MutL_Trans_MutL"/>
    <property type="match status" value="1"/>
</dbReference>
<dbReference type="SUPFAM" id="SSF118116">
    <property type="entry name" value="DNA mismatch repair protein MutL"/>
    <property type="match status" value="1"/>
</dbReference>
<dbReference type="InterPro" id="IPR014762">
    <property type="entry name" value="DNA_mismatch_repair_CS"/>
</dbReference>
<evidence type="ECO:0000259" key="8">
    <source>
        <dbReference type="SMART" id="SM01340"/>
    </source>
</evidence>
<dbReference type="FunFam" id="3.30.565.10:FF:000003">
    <property type="entry name" value="DNA mismatch repair endonuclease MutL"/>
    <property type="match status" value="1"/>
</dbReference>